<evidence type="ECO:0000256" key="4">
    <source>
        <dbReference type="ARBA" id="ARBA00022452"/>
    </source>
</evidence>
<keyword evidence="5" id="KW-0812">Transmembrane</keyword>
<proteinExistence type="predicted"/>
<accession>A0A375J8W0</accession>
<evidence type="ECO:0000256" key="9">
    <source>
        <dbReference type="ARBA" id="ARBA00023136"/>
    </source>
</evidence>
<evidence type="ECO:0000256" key="6">
    <source>
        <dbReference type="ARBA" id="ARBA00022729"/>
    </source>
</evidence>
<dbReference type="GO" id="GO:0015288">
    <property type="term" value="F:porin activity"/>
    <property type="evidence" value="ECO:0007669"/>
    <property type="project" value="UniProtKB-KW"/>
</dbReference>
<organism evidence="13 14">
    <name type="scientific">Cupriavidus taiwanensis</name>
    <dbReference type="NCBI Taxonomy" id="164546"/>
    <lineage>
        <taxon>Bacteria</taxon>
        <taxon>Pseudomonadati</taxon>
        <taxon>Pseudomonadota</taxon>
        <taxon>Betaproteobacteria</taxon>
        <taxon>Burkholderiales</taxon>
        <taxon>Burkholderiaceae</taxon>
        <taxon>Cupriavidus</taxon>
    </lineage>
</organism>
<evidence type="ECO:0000259" key="12">
    <source>
        <dbReference type="Pfam" id="PF13609"/>
    </source>
</evidence>
<dbReference type="CDD" id="cd00342">
    <property type="entry name" value="gram_neg_porins"/>
    <property type="match status" value="1"/>
</dbReference>
<keyword evidence="10" id="KW-0998">Cell outer membrane</keyword>
<dbReference type="Pfam" id="PF13609">
    <property type="entry name" value="Porin_4"/>
    <property type="match status" value="1"/>
</dbReference>
<evidence type="ECO:0000256" key="1">
    <source>
        <dbReference type="ARBA" id="ARBA00004571"/>
    </source>
</evidence>
<dbReference type="PRINTS" id="PR00184">
    <property type="entry name" value="NEISSPPORIN"/>
</dbReference>
<dbReference type="InterPro" id="IPR050298">
    <property type="entry name" value="Gram-neg_bact_OMP"/>
</dbReference>
<dbReference type="PANTHER" id="PTHR34501">
    <property type="entry name" value="PROTEIN YDDL-RELATED"/>
    <property type="match status" value="1"/>
</dbReference>
<evidence type="ECO:0000313" key="14">
    <source>
        <dbReference type="Proteomes" id="UP000256805"/>
    </source>
</evidence>
<keyword evidence="6 11" id="KW-0732">Signal</keyword>
<evidence type="ECO:0000256" key="11">
    <source>
        <dbReference type="SAM" id="SignalP"/>
    </source>
</evidence>
<dbReference type="AlphaFoldDB" id="A0A375J8W0"/>
<evidence type="ECO:0000256" key="7">
    <source>
        <dbReference type="ARBA" id="ARBA00023065"/>
    </source>
</evidence>
<keyword evidence="7" id="KW-0406">Ion transport</keyword>
<dbReference type="RefSeq" id="WP_116385840.1">
    <property type="nucleotide sequence ID" value="NZ_LS483234.1"/>
</dbReference>
<evidence type="ECO:0000256" key="3">
    <source>
        <dbReference type="ARBA" id="ARBA00022448"/>
    </source>
</evidence>
<dbReference type="Proteomes" id="UP000256805">
    <property type="component" value="Unassembled WGS sequence"/>
</dbReference>
<feature type="signal peptide" evidence="11">
    <location>
        <begin position="1"/>
        <end position="20"/>
    </location>
</feature>
<gene>
    <name evidence="13" type="ORF">CBM2634_B190006</name>
</gene>
<evidence type="ECO:0000256" key="2">
    <source>
        <dbReference type="ARBA" id="ARBA00011233"/>
    </source>
</evidence>
<dbReference type="InterPro" id="IPR033900">
    <property type="entry name" value="Gram_neg_porin_domain"/>
</dbReference>
<evidence type="ECO:0000313" key="13">
    <source>
        <dbReference type="EMBL" id="SPS01172.1"/>
    </source>
</evidence>
<feature type="chain" id="PRO_5017010804" evidence="11">
    <location>
        <begin position="21"/>
        <end position="360"/>
    </location>
</feature>
<comment type="subcellular location">
    <subcellularLocation>
        <location evidence="1">Cell outer membrane</location>
        <topology evidence="1">Multi-pass membrane protein</topology>
    </subcellularLocation>
</comment>
<dbReference type="EMBL" id="OVTA01000042">
    <property type="protein sequence ID" value="SPS01172.1"/>
    <property type="molecule type" value="Genomic_DNA"/>
</dbReference>
<reference evidence="13 14" key="1">
    <citation type="submission" date="2018-01" db="EMBL/GenBank/DDBJ databases">
        <authorList>
            <person name="Gaut B.S."/>
            <person name="Morton B.R."/>
            <person name="Clegg M.T."/>
            <person name="Duvall M.R."/>
        </authorList>
    </citation>
    <scope>NUCLEOTIDE SEQUENCE [LARGE SCALE GENOMIC DNA]</scope>
    <source>
        <strain evidence="13">Cupriavidus taiwanensis cmp 52</strain>
    </source>
</reference>
<dbReference type="SUPFAM" id="SSF56935">
    <property type="entry name" value="Porins"/>
    <property type="match status" value="1"/>
</dbReference>
<evidence type="ECO:0000256" key="10">
    <source>
        <dbReference type="ARBA" id="ARBA00023237"/>
    </source>
</evidence>
<evidence type="ECO:0000256" key="5">
    <source>
        <dbReference type="ARBA" id="ARBA00022692"/>
    </source>
</evidence>
<keyword evidence="4" id="KW-1134">Transmembrane beta strand</keyword>
<feature type="domain" description="Porin" evidence="12">
    <location>
        <begin position="9"/>
        <end position="331"/>
    </location>
</feature>
<keyword evidence="9" id="KW-0472">Membrane</keyword>
<name>A0A375J8W0_9BURK</name>
<dbReference type="PANTHER" id="PTHR34501:SF9">
    <property type="entry name" value="MAJOR OUTER MEMBRANE PROTEIN P.IA"/>
    <property type="match status" value="1"/>
</dbReference>
<dbReference type="GO" id="GO:0046930">
    <property type="term" value="C:pore complex"/>
    <property type="evidence" value="ECO:0007669"/>
    <property type="project" value="UniProtKB-KW"/>
</dbReference>
<dbReference type="InterPro" id="IPR002299">
    <property type="entry name" value="Porin_Neis"/>
</dbReference>
<evidence type="ECO:0000256" key="8">
    <source>
        <dbReference type="ARBA" id="ARBA00023114"/>
    </source>
</evidence>
<sequence length="360" mass="38086">MKKEVYVGTLLALGSQLAAAQSSATLYGVGDVGVEYLTHADAGGNKQLRMTSGNVSGSRWGLRGVEDLGSGNKAVYALESGFDLDTGMGQGGRLFGRQAYVGLEREWGRITLGRQQNAFFDLLINYDPTGFATRYSAFMLDPVVVGRYDNTAKYTGKFGPVTAVALYSFARGTTVSSGTGSTSSSESPGDVKSDRAFGGGLEYAAGAFGATVTYDQQQGTAGIAGQLSGQTDRRLAVAASYLLGQSTISVGYRWLRGTIGVVPGGEARRSDIYWLGYRTQLSPALGLTAAGYYFNDRRSGRDPWSLAASVNYALSRRTDAFLIAGYARNKANSALGLNGFGTVTPGQNQTGLTVSLRHKF</sequence>
<keyword evidence="3" id="KW-0813">Transport</keyword>
<protein>
    <submittedName>
        <fullName evidence="13">Porin gram-negative type</fullName>
    </submittedName>
</protein>
<keyword evidence="8" id="KW-0626">Porin</keyword>
<dbReference type="InterPro" id="IPR023614">
    <property type="entry name" value="Porin_dom_sf"/>
</dbReference>
<dbReference type="Gene3D" id="2.40.160.10">
    <property type="entry name" value="Porin"/>
    <property type="match status" value="1"/>
</dbReference>
<comment type="subunit">
    <text evidence="2">Homotrimer.</text>
</comment>
<dbReference type="GO" id="GO:0009279">
    <property type="term" value="C:cell outer membrane"/>
    <property type="evidence" value="ECO:0007669"/>
    <property type="project" value="UniProtKB-SubCell"/>
</dbReference>
<dbReference type="GO" id="GO:0006811">
    <property type="term" value="P:monoatomic ion transport"/>
    <property type="evidence" value="ECO:0007669"/>
    <property type="project" value="UniProtKB-KW"/>
</dbReference>